<keyword evidence="4" id="KW-1185">Reference proteome</keyword>
<dbReference type="Proteomes" id="UP000012174">
    <property type="component" value="Unassembled WGS sequence"/>
</dbReference>
<gene>
    <name evidence="3" type="ORF">UCREL1_10969</name>
</gene>
<feature type="compositionally biased region" description="Low complexity" evidence="1">
    <location>
        <begin position="66"/>
        <end position="97"/>
    </location>
</feature>
<keyword evidence="2" id="KW-1133">Transmembrane helix</keyword>
<sequence>MRSGTMPSQQQQRRQRNDAPESWIEVSSHPSSSSVSSIGEEIVTTGLRVGNSYPPRRRRLNPRSYAQPSAQRQQQQHPRSTVSAQAVAAALASASSQEEYEESDSEDDRVLTSSTENITSPQGAGVGVVGSTPLRQVRRHPESDSSDEDDDDENATALGRRPPAEPFRPQPNAFTHPPSHLSHRHSASSAIPSHHPSFSQRASTRFDRRASNFMTPADNDAALRASLTTLLSCAAAARGRPKDSGEQDNKGGEAPRPAAAPAASNQPVGLRMLSESELNTPSSPPAAATTTATTSSPSSSSPPLPQKAPRSSSPRTRATRPSSGEKIKRSSTPGTSGSRPPPPRATKKKKTAASAAAAAAAGDDAAATIISPTLLTWVVSAGVVVLVSVVGFGAGYVIGREVGRQEAALGGARSLAGNASSSVFEGGGGGGGCGAEVFRVGGSGGTLRRFRWGGGVSSVAA</sequence>
<feature type="compositionally biased region" description="Polar residues" evidence="1">
    <location>
        <begin position="111"/>
        <end position="122"/>
    </location>
</feature>
<dbReference type="KEGG" id="ela:UCREL1_10969"/>
<evidence type="ECO:0000313" key="4">
    <source>
        <dbReference type="Proteomes" id="UP000012174"/>
    </source>
</evidence>
<dbReference type="OrthoDB" id="5413188at2759"/>
<reference evidence="4" key="1">
    <citation type="journal article" date="2013" name="Genome Announc.">
        <title>Draft genome sequence of the grapevine dieback fungus Eutypa lata UCR-EL1.</title>
        <authorList>
            <person name="Blanco-Ulate B."/>
            <person name="Rolshausen P.E."/>
            <person name="Cantu D."/>
        </authorList>
    </citation>
    <scope>NUCLEOTIDE SEQUENCE [LARGE SCALE GENOMIC DNA]</scope>
    <source>
        <strain evidence="4">UCR-EL1</strain>
    </source>
</reference>
<name>M7T644_EUTLA</name>
<accession>M7T644</accession>
<feature type="compositionally biased region" description="Low complexity" evidence="1">
    <location>
        <begin position="308"/>
        <end position="322"/>
    </location>
</feature>
<dbReference type="AlphaFoldDB" id="M7T644"/>
<organism evidence="3 4">
    <name type="scientific">Eutypa lata (strain UCR-EL1)</name>
    <name type="common">Grapevine dieback disease fungus</name>
    <name type="synonym">Eutypa armeniacae</name>
    <dbReference type="NCBI Taxonomy" id="1287681"/>
    <lineage>
        <taxon>Eukaryota</taxon>
        <taxon>Fungi</taxon>
        <taxon>Dikarya</taxon>
        <taxon>Ascomycota</taxon>
        <taxon>Pezizomycotina</taxon>
        <taxon>Sordariomycetes</taxon>
        <taxon>Xylariomycetidae</taxon>
        <taxon>Xylariales</taxon>
        <taxon>Diatrypaceae</taxon>
        <taxon>Eutypa</taxon>
    </lineage>
</organism>
<feature type="region of interest" description="Disordered" evidence="1">
    <location>
        <begin position="235"/>
        <end position="353"/>
    </location>
</feature>
<keyword evidence="2" id="KW-0812">Transmembrane</keyword>
<feature type="transmembrane region" description="Helical" evidence="2">
    <location>
        <begin position="374"/>
        <end position="398"/>
    </location>
</feature>
<feature type="compositionally biased region" description="Acidic residues" evidence="1">
    <location>
        <begin position="144"/>
        <end position="154"/>
    </location>
</feature>
<feature type="compositionally biased region" description="Low complexity" evidence="1">
    <location>
        <begin position="254"/>
        <end position="263"/>
    </location>
</feature>
<keyword evidence="2" id="KW-0472">Membrane</keyword>
<dbReference type="STRING" id="1287681.M7T644"/>
<dbReference type="HOGENOM" id="CLU_036233_0_0_1"/>
<evidence type="ECO:0000256" key="2">
    <source>
        <dbReference type="SAM" id="Phobius"/>
    </source>
</evidence>
<feature type="compositionally biased region" description="Low complexity" evidence="1">
    <location>
        <begin position="21"/>
        <end position="43"/>
    </location>
</feature>
<feature type="compositionally biased region" description="Polar residues" evidence="1">
    <location>
        <begin position="1"/>
        <end position="12"/>
    </location>
</feature>
<feature type="compositionally biased region" description="Low complexity" evidence="1">
    <location>
        <begin position="285"/>
        <end position="299"/>
    </location>
</feature>
<dbReference type="eggNOG" id="ENOG502SIH3">
    <property type="taxonomic scope" value="Eukaryota"/>
</dbReference>
<evidence type="ECO:0000313" key="3">
    <source>
        <dbReference type="EMBL" id="EMR62095.1"/>
    </source>
</evidence>
<dbReference type="OMA" id="NMISPSY"/>
<protein>
    <submittedName>
        <fullName evidence="3">Uncharacterized protein</fullName>
    </submittedName>
</protein>
<feature type="region of interest" description="Disordered" evidence="1">
    <location>
        <begin position="1"/>
        <end position="211"/>
    </location>
</feature>
<evidence type="ECO:0000256" key="1">
    <source>
        <dbReference type="SAM" id="MobiDB-lite"/>
    </source>
</evidence>
<feature type="compositionally biased region" description="Acidic residues" evidence="1">
    <location>
        <begin position="98"/>
        <end position="107"/>
    </location>
</feature>
<feature type="compositionally biased region" description="Low complexity" evidence="1">
    <location>
        <begin position="187"/>
        <end position="199"/>
    </location>
</feature>
<proteinExistence type="predicted"/>
<dbReference type="EMBL" id="KB707498">
    <property type="protein sequence ID" value="EMR62095.1"/>
    <property type="molecule type" value="Genomic_DNA"/>
</dbReference>
<feature type="compositionally biased region" description="Basic and acidic residues" evidence="1">
    <location>
        <begin position="240"/>
        <end position="253"/>
    </location>
</feature>